<evidence type="ECO:0000256" key="1">
    <source>
        <dbReference type="ARBA" id="ARBA00000085"/>
    </source>
</evidence>
<evidence type="ECO:0000313" key="12">
    <source>
        <dbReference type="Proteomes" id="UP000482800"/>
    </source>
</evidence>
<dbReference type="CDD" id="cd16917">
    <property type="entry name" value="HATPase_UhpB-NarQ-NarX-like"/>
    <property type="match status" value="1"/>
</dbReference>
<proteinExistence type="predicted"/>
<feature type="transmembrane region" description="Helical" evidence="9">
    <location>
        <begin position="12"/>
        <end position="34"/>
    </location>
</feature>
<dbReference type="AlphaFoldDB" id="A0A6V8KNT4"/>
<dbReference type="InterPro" id="IPR003594">
    <property type="entry name" value="HATPase_dom"/>
</dbReference>
<dbReference type="SUPFAM" id="SSF55781">
    <property type="entry name" value="GAF domain-like"/>
    <property type="match status" value="1"/>
</dbReference>
<dbReference type="Gene3D" id="3.30.565.10">
    <property type="entry name" value="Histidine kinase-like ATPase, C-terminal domain"/>
    <property type="match status" value="1"/>
</dbReference>
<evidence type="ECO:0000256" key="3">
    <source>
        <dbReference type="ARBA" id="ARBA00022553"/>
    </source>
</evidence>
<gene>
    <name evidence="11" type="ORF">Phou_080190</name>
</gene>
<keyword evidence="7" id="KW-0067">ATP-binding</keyword>
<evidence type="ECO:0000256" key="2">
    <source>
        <dbReference type="ARBA" id="ARBA00012438"/>
    </source>
</evidence>
<feature type="transmembrane region" description="Helical" evidence="9">
    <location>
        <begin position="276"/>
        <end position="299"/>
    </location>
</feature>
<dbReference type="Pfam" id="PF02518">
    <property type="entry name" value="HATPase_c"/>
    <property type="match status" value="1"/>
</dbReference>
<dbReference type="SMART" id="SM00387">
    <property type="entry name" value="HATPase_c"/>
    <property type="match status" value="1"/>
</dbReference>
<dbReference type="Gene3D" id="1.20.5.1930">
    <property type="match status" value="1"/>
</dbReference>
<keyword evidence="9" id="KW-1133">Transmembrane helix</keyword>
<keyword evidence="9" id="KW-0812">Transmembrane</keyword>
<dbReference type="GO" id="GO:0046983">
    <property type="term" value="F:protein dimerization activity"/>
    <property type="evidence" value="ECO:0007669"/>
    <property type="project" value="InterPro"/>
</dbReference>
<keyword evidence="8" id="KW-0902">Two-component regulatory system</keyword>
<feature type="transmembrane region" description="Helical" evidence="9">
    <location>
        <begin position="111"/>
        <end position="131"/>
    </location>
</feature>
<sequence length="669" mass="71109">MVSRIRRTVVPFGLFGLAAVCAAAAVTGAIVAGYDLDEAIQGFLLPQAVIGASFAVSGVLIAWQRPGNPVGWLVLSAGCVQTATAAAVPWLDFGAREGWPEVVLRSIATVYAYAWPWGISLFVPLALLLFPNGTLPGRRWRPVVWLVAAGSLLFVAALGGEGARLKTSLAQAWIEVPGYDHLDTLWLVAKIVNVAINAVVLASLVVRYRGGDRVLRQQVRWLLLAALLSAVALVPQPLFGVGSVLLFLALAFIPVAIMFAVLRYRLFDIDLVVRRSLVYGVLSLGITAVYAALAAAPGLTLGNRIPVELAVTLTIVAAVAFAPMRRRLDALADRWVFGPRVNRYQLLTAFGAGLEQTLDLRDLLPQLAATVRRGLAASWVRVSLPGTAAVAGKPDGRAALDVPLKRNGETVGHIECGAKDGGYDPDDVQLLATLAGQAATAIANVQLTAELAQRLDELSRSRARIVAAQDSERRRIERDLHDGAQQHVVALLTKLRLVRNQLARGEGSAAEALDELQADARDLLGDLRDLAHGIHPPVLSDRGLVAAVEARADRLPLDILVEAEPALRERRFGAATEAAAYFVVCEALTNVVKHAGTEAVRIALAVADGHLEIVVHDDGIGFPSTATAGHGLTNLRDRIETLDGTMHIEGRAGAGTRLRAQIPIGGTAT</sequence>
<evidence type="ECO:0000256" key="5">
    <source>
        <dbReference type="ARBA" id="ARBA00022741"/>
    </source>
</evidence>
<dbReference type="InterPro" id="IPR029016">
    <property type="entry name" value="GAF-like_dom_sf"/>
</dbReference>
<dbReference type="EC" id="2.7.13.3" evidence="2"/>
<dbReference type="Gene3D" id="3.30.450.40">
    <property type="match status" value="1"/>
</dbReference>
<dbReference type="PANTHER" id="PTHR24421:SF10">
    <property type="entry name" value="NITRATE_NITRITE SENSOR PROTEIN NARQ"/>
    <property type="match status" value="1"/>
</dbReference>
<dbReference type="InterPro" id="IPR050482">
    <property type="entry name" value="Sensor_HK_TwoCompSys"/>
</dbReference>
<feature type="transmembrane region" description="Helical" evidence="9">
    <location>
        <begin position="70"/>
        <end position="91"/>
    </location>
</feature>
<reference evidence="11 12" key="2">
    <citation type="submission" date="2020-03" db="EMBL/GenBank/DDBJ databases">
        <authorList>
            <person name="Ichikawa N."/>
            <person name="Kimura A."/>
            <person name="Kitahashi Y."/>
            <person name="Uohara A."/>
        </authorList>
    </citation>
    <scope>NUCLEOTIDE SEQUENCE [LARGE SCALE GENOMIC DNA]</scope>
    <source>
        <strain evidence="11 12">NBRC 108639</strain>
    </source>
</reference>
<comment type="caution">
    <text evidence="11">The sequence shown here is derived from an EMBL/GenBank/DDBJ whole genome shotgun (WGS) entry which is preliminary data.</text>
</comment>
<feature type="transmembrane region" description="Helical" evidence="9">
    <location>
        <begin position="185"/>
        <end position="206"/>
    </location>
</feature>
<accession>A0A6V8KNT4</accession>
<evidence type="ECO:0000313" key="11">
    <source>
        <dbReference type="EMBL" id="GFJ83839.1"/>
    </source>
</evidence>
<evidence type="ECO:0000256" key="6">
    <source>
        <dbReference type="ARBA" id="ARBA00022777"/>
    </source>
</evidence>
<keyword evidence="12" id="KW-1185">Reference proteome</keyword>
<dbReference type="EMBL" id="BLPF01000003">
    <property type="protein sequence ID" value="GFJ83839.1"/>
    <property type="molecule type" value="Genomic_DNA"/>
</dbReference>
<evidence type="ECO:0000256" key="8">
    <source>
        <dbReference type="ARBA" id="ARBA00023012"/>
    </source>
</evidence>
<dbReference type="InterPro" id="IPR003018">
    <property type="entry name" value="GAF"/>
</dbReference>
<evidence type="ECO:0000256" key="9">
    <source>
        <dbReference type="SAM" id="Phobius"/>
    </source>
</evidence>
<keyword evidence="6" id="KW-0418">Kinase</keyword>
<name>A0A6V8KNT4_9ACTN</name>
<organism evidence="11 12">
    <name type="scientific">Phytohabitans houttuyneae</name>
    <dbReference type="NCBI Taxonomy" id="1076126"/>
    <lineage>
        <taxon>Bacteria</taxon>
        <taxon>Bacillati</taxon>
        <taxon>Actinomycetota</taxon>
        <taxon>Actinomycetes</taxon>
        <taxon>Micromonosporales</taxon>
        <taxon>Micromonosporaceae</taxon>
    </lineage>
</organism>
<dbReference type="Pfam" id="PF07730">
    <property type="entry name" value="HisKA_3"/>
    <property type="match status" value="1"/>
</dbReference>
<dbReference type="GO" id="GO:0016020">
    <property type="term" value="C:membrane"/>
    <property type="evidence" value="ECO:0007669"/>
    <property type="project" value="InterPro"/>
</dbReference>
<protein>
    <recommendedName>
        <fullName evidence="2">histidine kinase</fullName>
        <ecNumber evidence="2">2.7.13.3</ecNumber>
    </recommendedName>
</protein>
<evidence type="ECO:0000256" key="4">
    <source>
        <dbReference type="ARBA" id="ARBA00022679"/>
    </source>
</evidence>
<dbReference type="GO" id="GO:0000155">
    <property type="term" value="F:phosphorelay sensor kinase activity"/>
    <property type="evidence" value="ECO:0007669"/>
    <property type="project" value="InterPro"/>
</dbReference>
<dbReference type="SUPFAM" id="SSF55874">
    <property type="entry name" value="ATPase domain of HSP90 chaperone/DNA topoisomerase II/histidine kinase"/>
    <property type="match status" value="1"/>
</dbReference>
<evidence type="ECO:0000259" key="10">
    <source>
        <dbReference type="SMART" id="SM00387"/>
    </source>
</evidence>
<dbReference type="GO" id="GO:0005524">
    <property type="term" value="F:ATP binding"/>
    <property type="evidence" value="ECO:0007669"/>
    <property type="project" value="UniProtKB-KW"/>
</dbReference>
<dbReference type="PANTHER" id="PTHR24421">
    <property type="entry name" value="NITRATE/NITRITE SENSOR PROTEIN NARX-RELATED"/>
    <property type="match status" value="1"/>
</dbReference>
<comment type="catalytic activity">
    <reaction evidence="1">
        <text>ATP + protein L-histidine = ADP + protein N-phospho-L-histidine.</text>
        <dbReference type="EC" id="2.7.13.3"/>
    </reaction>
</comment>
<dbReference type="RefSeq" id="WP_173066762.1">
    <property type="nucleotide sequence ID" value="NZ_BAABGO010000033.1"/>
</dbReference>
<keyword evidence="3" id="KW-0597">Phosphoprotein</keyword>
<keyword evidence="9" id="KW-0472">Membrane</keyword>
<feature type="transmembrane region" description="Helical" evidence="9">
    <location>
        <begin position="218"/>
        <end position="238"/>
    </location>
</feature>
<feature type="transmembrane region" description="Helical" evidence="9">
    <location>
        <begin position="244"/>
        <end position="264"/>
    </location>
</feature>
<keyword evidence="4" id="KW-0808">Transferase</keyword>
<keyword evidence="5" id="KW-0547">Nucleotide-binding</keyword>
<feature type="domain" description="Histidine kinase/HSP90-like ATPase" evidence="10">
    <location>
        <begin position="575"/>
        <end position="666"/>
    </location>
</feature>
<dbReference type="Pfam" id="PF13185">
    <property type="entry name" value="GAF_2"/>
    <property type="match status" value="1"/>
</dbReference>
<evidence type="ECO:0000256" key="7">
    <source>
        <dbReference type="ARBA" id="ARBA00022840"/>
    </source>
</evidence>
<dbReference type="InterPro" id="IPR011712">
    <property type="entry name" value="Sig_transdc_His_kin_sub3_dim/P"/>
</dbReference>
<dbReference type="Proteomes" id="UP000482800">
    <property type="component" value="Unassembled WGS sequence"/>
</dbReference>
<feature type="transmembrane region" description="Helical" evidence="9">
    <location>
        <begin position="40"/>
        <end position="63"/>
    </location>
</feature>
<feature type="transmembrane region" description="Helical" evidence="9">
    <location>
        <begin position="143"/>
        <end position="165"/>
    </location>
</feature>
<dbReference type="InterPro" id="IPR036890">
    <property type="entry name" value="HATPase_C_sf"/>
</dbReference>
<reference evidence="11 12" key="1">
    <citation type="submission" date="2020-03" db="EMBL/GenBank/DDBJ databases">
        <title>Whole genome shotgun sequence of Phytohabitans houttuyneae NBRC 108639.</title>
        <authorList>
            <person name="Komaki H."/>
            <person name="Tamura T."/>
        </authorList>
    </citation>
    <scope>NUCLEOTIDE SEQUENCE [LARGE SCALE GENOMIC DNA]</scope>
    <source>
        <strain evidence="11 12">NBRC 108639</strain>
    </source>
</reference>